<feature type="region of interest" description="Disordered" evidence="1">
    <location>
        <begin position="864"/>
        <end position="884"/>
    </location>
</feature>
<feature type="region of interest" description="Disordered" evidence="1">
    <location>
        <begin position="789"/>
        <end position="849"/>
    </location>
</feature>
<feature type="compositionally biased region" description="Polar residues" evidence="1">
    <location>
        <begin position="824"/>
        <end position="836"/>
    </location>
</feature>
<feature type="compositionally biased region" description="Polar residues" evidence="1">
    <location>
        <begin position="431"/>
        <end position="444"/>
    </location>
</feature>
<reference evidence="2 3" key="1">
    <citation type="submission" date="2019-10" db="EMBL/GenBank/DDBJ databases">
        <title>Complete genome sequencing of drug resistant plasmids in Kluyvera intermedia.</title>
        <authorList>
            <person name="Ke C."/>
            <person name="Jian S."/>
        </authorList>
    </citation>
    <scope>NUCLEOTIDE SEQUENCE [LARGE SCALE GENOMIC DNA]</scope>
    <source>
        <strain evidence="2 3">N2-1</strain>
    </source>
</reference>
<keyword evidence="3" id="KW-1185">Reference proteome</keyword>
<dbReference type="EMBL" id="CP045845">
    <property type="protein sequence ID" value="QGH29863.1"/>
    <property type="molecule type" value="Genomic_DNA"/>
</dbReference>
<evidence type="ECO:0000313" key="3">
    <source>
        <dbReference type="Proteomes" id="UP000344450"/>
    </source>
</evidence>
<dbReference type="Proteomes" id="UP000344450">
    <property type="component" value="Chromosome"/>
</dbReference>
<organism evidence="2 3">
    <name type="scientific">Kluyvera intermedia</name>
    <name type="common">Enterobacter intermedius</name>
    <dbReference type="NCBI Taxonomy" id="61648"/>
    <lineage>
        <taxon>Bacteria</taxon>
        <taxon>Pseudomonadati</taxon>
        <taxon>Pseudomonadota</taxon>
        <taxon>Gammaproteobacteria</taxon>
        <taxon>Enterobacterales</taxon>
        <taxon>Enterobacteriaceae</taxon>
        <taxon>Kluyvera</taxon>
    </lineage>
</organism>
<accession>A0ABX6DN86</accession>
<proteinExistence type="predicted"/>
<feature type="compositionally biased region" description="Polar residues" evidence="1">
    <location>
        <begin position="454"/>
        <end position="489"/>
    </location>
</feature>
<gene>
    <name evidence="2" type="ORF">GHC21_09415</name>
</gene>
<evidence type="ECO:0000313" key="2">
    <source>
        <dbReference type="EMBL" id="QGH29863.1"/>
    </source>
</evidence>
<feature type="region of interest" description="Disordered" evidence="1">
    <location>
        <begin position="233"/>
        <end position="271"/>
    </location>
</feature>
<evidence type="ECO:0000256" key="1">
    <source>
        <dbReference type="SAM" id="MobiDB-lite"/>
    </source>
</evidence>
<feature type="region of interest" description="Disordered" evidence="1">
    <location>
        <begin position="378"/>
        <end position="495"/>
    </location>
</feature>
<protein>
    <submittedName>
        <fullName evidence="2">Uncharacterized protein</fullName>
    </submittedName>
</protein>
<dbReference type="GeneID" id="91972619"/>
<sequence length="913" mass="99124">MVGISRSQSQIDLVRQPDVSIKNLVRSNSACVLYEKIDSVRNDADPRSAFIRQPNDEALARKALHADLQDDTPPILKDAVLSKSGHVAKNLIGLIAKEVTESGNSKDIEKLENLSKKLLKQSGLDKNERKIAPELDALVSKYAQSAGEKFINNFMEKHCYPAWLLHHENRGVNVDNKETFNQQLKLCRPVLDKRLEILSTPGKHWVSMLGSLNMLVAECSAISKTLIRHDFDAPLPPANDLPKNEQPKAPASTPAEPVTQPDGDWQRHDVRGGNENGGFTFYINNSNRNGDNHMGGVTNTITSPATGGSPAPADIKDSLFNSKLVDSLSNEQKFELAKRFVDPHGIHRVMDNLQSVQMQQSERVIEQPVRLLPFAAPTANQERASEASPAVIPHPPGADDQSRSAASADPGTTEWQISDRRPDVSARLSDRLSQPETDSMQPSGLQREGGDRPNVNTVRPVSQASTEPMDKPTTQASAVQTTSPVSSANRAPDTSKPVYTTVRTVNQWSRQNPVEVRHFAPMNQPAEAFPSLKPVSARSPEALGAASTAAINQSGVEKVLSAQDIVASDASSMTVDNPLSTAAKATSSPLPDGQLAARTILAGQTEETLSTVPAHDETDSLISQSISRQSSILRKVPAGRGNASGSEIQDLQGELAQKLAERRARLDNPQSEPTPNSVDTLNDGAVANEKKVELTPFQQELKLRVAERRARMDNPQAEPTPGSADALNAGAMAGGKKVELTPFQQELKLKAAEHRAHMDNQANSAVESEPDGRRDAGVLTQTVLRTVQARPSNVTNEHRAATGHLASERHPDQAVDTRELRARQPTSAQATSQEAISVNKLPETNPADPFSITSRIAYFNQAQKSGGENTTVDTSRQADDSGYKRVYTTVRTYSEADRNYPQPKSYIPKDGNA</sequence>
<dbReference type="RefSeq" id="WP_153742759.1">
    <property type="nucleotide sequence ID" value="NZ_CP045843.1"/>
</dbReference>
<feature type="region of interest" description="Disordered" evidence="1">
    <location>
        <begin position="894"/>
        <end position="913"/>
    </location>
</feature>
<feature type="compositionally biased region" description="Basic and acidic residues" evidence="1">
    <location>
        <begin position="796"/>
        <end position="822"/>
    </location>
</feature>
<feature type="compositionally biased region" description="Basic and acidic residues" evidence="1">
    <location>
        <begin position="417"/>
        <end position="430"/>
    </location>
</feature>
<name>A0ABX6DN86_KLUIN</name>
<feature type="compositionally biased region" description="Polar residues" evidence="1">
    <location>
        <begin position="864"/>
        <end position="875"/>
    </location>
</feature>